<keyword evidence="1 2" id="KW-0456">Lyase</keyword>
<gene>
    <name evidence="2" type="primary">dapA_83</name>
    <name evidence="2" type="ORF">SDC9_208408</name>
</gene>
<comment type="caution">
    <text evidence="2">The sequence shown here is derived from an EMBL/GenBank/DDBJ whole genome shotgun (WGS) entry which is preliminary data.</text>
</comment>
<evidence type="ECO:0000313" key="2">
    <source>
        <dbReference type="EMBL" id="MPN60677.1"/>
    </source>
</evidence>
<dbReference type="AlphaFoldDB" id="A0A645JBG2"/>
<dbReference type="InterPro" id="IPR002220">
    <property type="entry name" value="DapA-like"/>
</dbReference>
<dbReference type="EC" id="4.3.3.7" evidence="2"/>
<reference evidence="2" key="1">
    <citation type="submission" date="2019-08" db="EMBL/GenBank/DDBJ databases">
        <authorList>
            <person name="Kucharzyk K."/>
            <person name="Murdoch R.W."/>
            <person name="Higgins S."/>
            <person name="Loffler F."/>
        </authorList>
    </citation>
    <scope>NUCLEOTIDE SEQUENCE</scope>
</reference>
<dbReference type="EMBL" id="VSSQ01136260">
    <property type="protein sequence ID" value="MPN60677.1"/>
    <property type="molecule type" value="Genomic_DNA"/>
</dbReference>
<proteinExistence type="predicted"/>
<dbReference type="SUPFAM" id="SSF51569">
    <property type="entry name" value="Aldolase"/>
    <property type="match status" value="1"/>
</dbReference>
<dbReference type="Pfam" id="PF00701">
    <property type="entry name" value="DHDPS"/>
    <property type="match status" value="1"/>
</dbReference>
<dbReference type="PANTHER" id="PTHR12128:SF66">
    <property type="entry name" value="4-HYDROXY-2-OXOGLUTARATE ALDOLASE, MITOCHONDRIAL"/>
    <property type="match status" value="1"/>
</dbReference>
<organism evidence="2">
    <name type="scientific">bioreactor metagenome</name>
    <dbReference type="NCBI Taxonomy" id="1076179"/>
    <lineage>
        <taxon>unclassified sequences</taxon>
        <taxon>metagenomes</taxon>
        <taxon>ecological metagenomes</taxon>
    </lineage>
</organism>
<evidence type="ECO:0000256" key="1">
    <source>
        <dbReference type="ARBA" id="ARBA00023239"/>
    </source>
</evidence>
<dbReference type="CDD" id="cd00408">
    <property type="entry name" value="DHDPS-like"/>
    <property type="match status" value="1"/>
</dbReference>
<dbReference type="InterPro" id="IPR013785">
    <property type="entry name" value="Aldolase_TIM"/>
</dbReference>
<dbReference type="Gene3D" id="3.20.20.70">
    <property type="entry name" value="Aldolase class I"/>
    <property type="match status" value="1"/>
</dbReference>
<accession>A0A645JBG2</accession>
<sequence>MTRLADDVDNIVGIKDSSGDMTLTSEFVRLTKTGKKDFKVFGGKDTLIYGALAHGADGAIATTANMFPELVVSIYEKYRAGDLKGSLEAQFLLNPVRISMDRASFPVATKDMARLMGLDVGDPFLPNLPTSGDVLEHMKKKMREAGLLA</sequence>
<name>A0A645JBG2_9ZZZZ</name>
<protein>
    <submittedName>
        <fullName evidence="2">4-hydroxy-tetrahydrodipicolinate synthase</fullName>
        <ecNumber evidence="2">4.3.3.7</ecNumber>
    </submittedName>
</protein>
<dbReference type="PANTHER" id="PTHR12128">
    <property type="entry name" value="DIHYDRODIPICOLINATE SYNTHASE"/>
    <property type="match status" value="1"/>
</dbReference>
<dbReference type="GO" id="GO:0008840">
    <property type="term" value="F:4-hydroxy-tetrahydrodipicolinate synthase activity"/>
    <property type="evidence" value="ECO:0007669"/>
    <property type="project" value="UniProtKB-EC"/>
</dbReference>